<dbReference type="AlphaFoldDB" id="A0A076PUI3"/>
<dbReference type="RefSeq" id="WP_003052575.1">
    <property type="nucleotide sequence ID" value="NZ_CP006704.1"/>
</dbReference>
<proteinExistence type="predicted"/>
<protein>
    <submittedName>
        <fullName evidence="1">Uncharacterized protein</fullName>
    </submittedName>
</protein>
<dbReference type="EMBL" id="CP006704">
    <property type="protein sequence ID" value="AIJ48351.1"/>
    <property type="molecule type" value="Genomic_DNA"/>
</dbReference>
<evidence type="ECO:0000313" key="2">
    <source>
        <dbReference type="Proteomes" id="UP000028782"/>
    </source>
</evidence>
<evidence type="ECO:0000313" key="1">
    <source>
        <dbReference type="EMBL" id="AIJ48351.1"/>
    </source>
</evidence>
<dbReference type="KEGG" id="ctes:O987_21290"/>
<dbReference type="HOGENOM" id="CLU_2477998_0_0_4"/>
<reference evidence="1 2" key="1">
    <citation type="journal article" date="2014" name="Genome Announc.">
        <title>Complete Genome Sequence of Polychlorinated Biphenyl Degrader Comamonas testosteroni TK102 (NBRC 109938).</title>
        <authorList>
            <person name="Fukuda K."/>
            <person name="Hosoyama A."/>
            <person name="Tsuchikane K."/>
            <person name="Ohji S."/>
            <person name="Yamazoe A."/>
            <person name="Fujita N."/>
            <person name="Shintani M."/>
            <person name="Kimbara K."/>
        </authorList>
    </citation>
    <scope>NUCLEOTIDE SEQUENCE [LARGE SCALE GENOMIC DNA]</scope>
    <source>
        <strain evidence="1">TK102</strain>
    </source>
</reference>
<accession>A0A076PUI3</accession>
<gene>
    <name evidence="1" type="ORF">O987_21290</name>
</gene>
<dbReference type="Proteomes" id="UP000028782">
    <property type="component" value="Chromosome"/>
</dbReference>
<organism evidence="1 2">
    <name type="scientific">Comamonas testosteroni TK102</name>
    <dbReference type="NCBI Taxonomy" id="1392005"/>
    <lineage>
        <taxon>Bacteria</taxon>
        <taxon>Pseudomonadati</taxon>
        <taxon>Pseudomonadota</taxon>
        <taxon>Betaproteobacteria</taxon>
        <taxon>Burkholderiales</taxon>
        <taxon>Comamonadaceae</taxon>
        <taxon>Comamonas</taxon>
    </lineage>
</organism>
<sequence>MHLSHITSPHRQRALRQLAVFLFPLRPTQGDARYGQRGGLLALRQPHMARHTRVPSVFGPRKSFAARVRALHVRIHTFYLKFLQGHT</sequence>
<name>A0A076PUI3_COMTE</name>